<proteinExistence type="predicted"/>
<keyword evidence="1" id="KW-1133">Transmembrane helix</keyword>
<evidence type="ECO:0000256" key="1">
    <source>
        <dbReference type="SAM" id="Phobius"/>
    </source>
</evidence>
<protein>
    <submittedName>
        <fullName evidence="2">Uncharacterized protein</fullName>
    </submittedName>
</protein>
<keyword evidence="1" id="KW-0472">Membrane</keyword>
<dbReference type="RefSeq" id="WP_346063011.1">
    <property type="nucleotide sequence ID" value="NZ_BAAADR010000014.1"/>
</dbReference>
<gene>
    <name evidence="2" type="ORF">ACFQH5_15880</name>
</gene>
<evidence type="ECO:0000313" key="2">
    <source>
        <dbReference type="EMBL" id="MFC7091030.1"/>
    </source>
</evidence>
<evidence type="ECO:0000313" key="3">
    <source>
        <dbReference type="Proteomes" id="UP001596411"/>
    </source>
</evidence>
<keyword evidence="3" id="KW-1185">Reference proteome</keyword>
<feature type="transmembrane region" description="Helical" evidence="1">
    <location>
        <begin position="31"/>
        <end position="49"/>
    </location>
</feature>
<keyword evidence="1" id="KW-0812">Transmembrane</keyword>
<dbReference type="Proteomes" id="UP001596411">
    <property type="component" value="Unassembled WGS sequence"/>
</dbReference>
<organism evidence="2 3">
    <name type="scientific">Halomonas salifodinae</name>
    <dbReference type="NCBI Taxonomy" id="438745"/>
    <lineage>
        <taxon>Bacteria</taxon>
        <taxon>Pseudomonadati</taxon>
        <taxon>Pseudomonadota</taxon>
        <taxon>Gammaproteobacteria</taxon>
        <taxon>Oceanospirillales</taxon>
        <taxon>Halomonadaceae</taxon>
        <taxon>Halomonas</taxon>
    </lineage>
</organism>
<dbReference type="EMBL" id="JBHSZP010000032">
    <property type="protein sequence ID" value="MFC7091030.1"/>
    <property type="molecule type" value="Genomic_DNA"/>
</dbReference>
<sequence>MITFLTGILLGISLATAGVLAFDIFGEEVSYTLIPNVVIAISAVIALYIHQSSVKHQKEEREWDIRKDILIQLSATLAHLTEETRKLCENSYADMSQLPEEEHRDIDFSHLKSFSKKVIECLHAYRPLLSKDLISALETYKVRDREIEDSFDIGEYSHAEAYEELITEQEKLQLLISNQIKKFANL</sequence>
<comment type="caution">
    <text evidence="2">The sequence shown here is derived from an EMBL/GenBank/DDBJ whole genome shotgun (WGS) entry which is preliminary data.</text>
</comment>
<reference evidence="3" key="1">
    <citation type="journal article" date="2019" name="Int. J. Syst. Evol. Microbiol.">
        <title>The Global Catalogue of Microorganisms (GCM) 10K type strain sequencing project: providing services to taxonomists for standard genome sequencing and annotation.</title>
        <authorList>
            <consortium name="The Broad Institute Genomics Platform"/>
            <consortium name="The Broad Institute Genome Sequencing Center for Infectious Disease"/>
            <person name="Wu L."/>
            <person name="Ma J."/>
        </authorList>
    </citation>
    <scope>NUCLEOTIDE SEQUENCE [LARGE SCALE GENOMIC DNA]</scope>
    <source>
        <strain evidence="3">CGMCC 1.13666</strain>
    </source>
</reference>
<accession>A0ABW2EYH0</accession>
<name>A0ABW2EYH0_9GAMM</name>